<gene>
    <name evidence="1" type="ORF">AC579_3237</name>
</gene>
<dbReference type="Proteomes" id="UP000073492">
    <property type="component" value="Unassembled WGS sequence"/>
</dbReference>
<evidence type="ECO:0000313" key="1">
    <source>
        <dbReference type="EMBL" id="KXS93360.1"/>
    </source>
</evidence>
<organism evidence="1 2">
    <name type="scientific">Pseudocercospora musae</name>
    <dbReference type="NCBI Taxonomy" id="113226"/>
    <lineage>
        <taxon>Eukaryota</taxon>
        <taxon>Fungi</taxon>
        <taxon>Dikarya</taxon>
        <taxon>Ascomycota</taxon>
        <taxon>Pezizomycotina</taxon>
        <taxon>Dothideomycetes</taxon>
        <taxon>Dothideomycetidae</taxon>
        <taxon>Mycosphaerellales</taxon>
        <taxon>Mycosphaerellaceae</taxon>
        <taxon>Pseudocercospora</taxon>
    </lineage>
</organism>
<reference evidence="1 2" key="1">
    <citation type="submission" date="2015-07" db="EMBL/GenBank/DDBJ databases">
        <title>Comparative genomics of the Sigatoka disease complex on banana suggests a link between parallel evolutionary changes in Pseudocercospora fijiensis and Pseudocercospora eumusae and increased virulence on the banana host.</title>
        <authorList>
            <person name="Chang T.-C."/>
            <person name="Salvucci A."/>
            <person name="Crous P.W."/>
            <person name="Stergiopoulos I."/>
        </authorList>
    </citation>
    <scope>NUCLEOTIDE SEQUENCE [LARGE SCALE GENOMIC DNA]</scope>
    <source>
        <strain evidence="1 2">CBS 116634</strain>
    </source>
</reference>
<protein>
    <submittedName>
        <fullName evidence="1">Uncharacterized protein</fullName>
    </submittedName>
</protein>
<dbReference type="EMBL" id="LFZO01001539">
    <property type="protein sequence ID" value="KXS93360.1"/>
    <property type="molecule type" value="Genomic_DNA"/>
</dbReference>
<dbReference type="AlphaFoldDB" id="A0A139GT50"/>
<dbReference type="OrthoDB" id="5413666at2759"/>
<accession>A0A139GT50</accession>
<evidence type="ECO:0000313" key="2">
    <source>
        <dbReference type="Proteomes" id="UP000073492"/>
    </source>
</evidence>
<proteinExistence type="predicted"/>
<sequence length="204" mass="22655">MASDMLTIQETDTDSIYNRIARIHPADEQSSEPVFVTYDGFNRGHRVKARNLEPLTYEEIQELVNAMKRFLKDLGKNTEVTEIQISITDTGKSLIYQAHTLITGLVRVQIVPVDRLGNEQVNTTSSFRKSGDAAAFDNAVGAAVEKIINGLEKEVAESWLNQVDRTVEYAGNRAVIFAHDDASAHRSYLSTTTSYGVLVSTEMV</sequence>
<name>A0A139GT50_9PEZI</name>
<keyword evidence="2" id="KW-1185">Reference proteome</keyword>
<comment type="caution">
    <text evidence="1">The sequence shown here is derived from an EMBL/GenBank/DDBJ whole genome shotgun (WGS) entry which is preliminary data.</text>
</comment>